<sequence length="182" mass="20509">MVRSFHLAGSHKGFVICVNGKGSAAGDFRSLAIHLELSLLYQSSANIIEGVAMDAKNSADRFRSGTAARSFSMRGDEFSFHFQYLRIDHLPTRSSFHMPLHCPEYTEEEHEDMPESKLDLLLASYGLSTRGNLNHKKELAMGTFYGLILRNNKVESSPSHTLRSYSNPKENKADVVEFRAFY</sequence>
<proteinExistence type="predicted"/>
<dbReference type="PANTHER" id="PTHR33513">
    <property type="entry name" value="OS06G0523300 PROTEIN"/>
    <property type="match status" value="1"/>
</dbReference>
<evidence type="ECO:0000259" key="1">
    <source>
        <dbReference type="Pfam" id="PF24847"/>
    </source>
</evidence>
<comment type="caution">
    <text evidence="2">The sequence shown here is derived from an EMBL/GenBank/DDBJ whole genome shotgun (WGS) entry which is preliminary data.</text>
</comment>
<dbReference type="Proteomes" id="UP000886885">
    <property type="component" value="Chromosome 6A"/>
</dbReference>
<dbReference type="Pfam" id="PF24847">
    <property type="entry name" value="DUF7722"/>
    <property type="match status" value="1"/>
</dbReference>
<dbReference type="EMBL" id="JAAWWB010000011">
    <property type="protein sequence ID" value="KAG6772887.1"/>
    <property type="molecule type" value="Genomic_DNA"/>
</dbReference>
<evidence type="ECO:0000313" key="2">
    <source>
        <dbReference type="EMBL" id="KAG6772887.1"/>
    </source>
</evidence>
<dbReference type="InterPro" id="IPR056139">
    <property type="entry name" value="DUF7722"/>
</dbReference>
<feature type="domain" description="DUF7722" evidence="1">
    <location>
        <begin position="102"/>
        <end position="144"/>
    </location>
</feature>
<accession>A0A8X7ZRR1</accession>
<dbReference type="PANTHER" id="PTHR33513:SF45">
    <property type="entry name" value="CYTOPLASMIC TRNA 2-THIOLATION PROTEIN"/>
    <property type="match status" value="1"/>
</dbReference>
<gene>
    <name evidence="2" type="ORF">POTOM_024314</name>
</gene>
<evidence type="ECO:0000313" key="3">
    <source>
        <dbReference type="Proteomes" id="UP000886885"/>
    </source>
</evidence>
<protein>
    <recommendedName>
        <fullName evidence="1">DUF7722 domain-containing protein</fullName>
    </recommendedName>
</protein>
<organism evidence="2 3">
    <name type="scientific">Populus tomentosa</name>
    <name type="common">Chinese white poplar</name>
    <dbReference type="NCBI Taxonomy" id="118781"/>
    <lineage>
        <taxon>Eukaryota</taxon>
        <taxon>Viridiplantae</taxon>
        <taxon>Streptophyta</taxon>
        <taxon>Embryophyta</taxon>
        <taxon>Tracheophyta</taxon>
        <taxon>Spermatophyta</taxon>
        <taxon>Magnoliopsida</taxon>
        <taxon>eudicotyledons</taxon>
        <taxon>Gunneridae</taxon>
        <taxon>Pentapetalae</taxon>
        <taxon>rosids</taxon>
        <taxon>fabids</taxon>
        <taxon>Malpighiales</taxon>
        <taxon>Salicaceae</taxon>
        <taxon>Saliceae</taxon>
        <taxon>Populus</taxon>
    </lineage>
</organism>
<name>A0A8X7ZRR1_POPTO</name>
<reference evidence="2" key="1">
    <citation type="journal article" date="2020" name="bioRxiv">
        <title>Hybrid origin of Populus tomentosa Carr. identified through genome sequencing and phylogenomic analysis.</title>
        <authorList>
            <person name="An X."/>
            <person name="Gao K."/>
            <person name="Chen Z."/>
            <person name="Li J."/>
            <person name="Yang X."/>
            <person name="Yang X."/>
            <person name="Zhou J."/>
            <person name="Guo T."/>
            <person name="Zhao T."/>
            <person name="Huang S."/>
            <person name="Miao D."/>
            <person name="Khan W.U."/>
            <person name="Rao P."/>
            <person name="Ye M."/>
            <person name="Lei B."/>
            <person name="Liao W."/>
            <person name="Wang J."/>
            <person name="Ji L."/>
            <person name="Li Y."/>
            <person name="Guo B."/>
            <person name="Mustafa N.S."/>
            <person name="Li S."/>
            <person name="Yun Q."/>
            <person name="Keller S.R."/>
            <person name="Mao J."/>
            <person name="Zhang R."/>
            <person name="Strauss S.H."/>
        </authorList>
    </citation>
    <scope>NUCLEOTIDE SEQUENCE</scope>
    <source>
        <strain evidence="2">GM15</strain>
        <tissue evidence="2">Leaf</tissue>
    </source>
</reference>
<keyword evidence="3" id="KW-1185">Reference proteome</keyword>
<dbReference type="AlphaFoldDB" id="A0A8X7ZRR1"/>